<dbReference type="AlphaFoldDB" id="I7GAL7"/>
<name>I7GAL7_MACFA</name>
<organism evidence="2">
    <name type="scientific">Macaca fascicularis</name>
    <name type="common">Crab-eating macaque</name>
    <name type="synonym">Cynomolgus monkey</name>
    <dbReference type="NCBI Taxonomy" id="9541"/>
    <lineage>
        <taxon>Eukaryota</taxon>
        <taxon>Metazoa</taxon>
        <taxon>Chordata</taxon>
        <taxon>Craniata</taxon>
        <taxon>Vertebrata</taxon>
        <taxon>Euteleostomi</taxon>
        <taxon>Mammalia</taxon>
        <taxon>Eutheria</taxon>
        <taxon>Euarchontoglires</taxon>
        <taxon>Primates</taxon>
        <taxon>Haplorrhini</taxon>
        <taxon>Catarrhini</taxon>
        <taxon>Cercopithecidae</taxon>
        <taxon>Cercopithecinae</taxon>
        <taxon>Macaca</taxon>
    </lineage>
</organism>
<sequence length="20" mass="2368">MPPKKKKKLKFKTRHSGSQL</sequence>
<reference evidence="2" key="1">
    <citation type="journal article" date="2007" name="PLoS Biol.">
        <title>Rate of evolution in brain-expressed genes in humans and other primates.</title>
        <authorList>
            <person name="Wang H.-Y."/>
            <person name="Chien H.-C."/>
            <person name="Osada N."/>
            <person name="Hashimoto K."/>
            <person name="Sugano S."/>
            <person name="Gojobori T."/>
            <person name="Chou C.-K."/>
            <person name="Tsai S.-F."/>
            <person name="Wu C.-I."/>
            <person name="Shen C.-K.J."/>
        </authorList>
    </citation>
    <scope>NUCLEOTIDE SEQUENCE</scope>
</reference>
<accession>I7GAL7</accession>
<protein>
    <submittedName>
        <fullName evidence="2">Macaca fascicularis brain cDNA clone: QflA-16045, similar to human FK506 binding protein 14, 22 kDa (FKBP14), mRNA, RefSeq: NM_017946.1</fullName>
    </submittedName>
</protein>
<dbReference type="EMBL" id="AB171596">
    <property type="protein sequence ID" value="BAE88659.1"/>
    <property type="molecule type" value="mRNA"/>
</dbReference>
<evidence type="ECO:0000313" key="2">
    <source>
        <dbReference type="EMBL" id="BAE88659.1"/>
    </source>
</evidence>
<feature type="region of interest" description="Disordered" evidence="1">
    <location>
        <begin position="1"/>
        <end position="20"/>
    </location>
</feature>
<proteinExistence type="evidence at transcript level"/>
<evidence type="ECO:0000256" key="1">
    <source>
        <dbReference type="SAM" id="MobiDB-lite"/>
    </source>
</evidence>